<dbReference type="PANTHER" id="PTHR42917:SF2">
    <property type="entry name" value="2,4-DIENOYL-COA REDUCTASE [(2E)-ENOYL-COA-PRODUCING]"/>
    <property type="match status" value="1"/>
</dbReference>
<dbReference type="SUPFAM" id="SSF51395">
    <property type="entry name" value="FMN-linked oxidoreductases"/>
    <property type="match status" value="1"/>
</dbReference>
<dbReference type="PANTHER" id="PTHR42917">
    <property type="entry name" value="2,4-DIENOYL-COA REDUCTASE"/>
    <property type="match status" value="1"/>
</dbReference>
<evidence type="ECO:0000256" key="1">
    <source>
        <dbReference type="ARBA" id="ARBA00001917"/>
    </source>
</evidence>
<gene>
    <name evidence="12" type="ORF">METZ01_LOCUS157136</name>
</gene>
<dbReference type="GO" id="GO:0010181">
    <property type="term" value="F:FMN binding"/>
    <property type="evidence" value="ECO:0007669"/>
    <property type="project" value="InterPro"/>
</dbReference>
<dbReference type="InterPro" id="IPR023753">
    <property type="entry name" value="FAD/NAD-binding_dom"/>
</dbReference>
<dbReference type="InterPro" id="IPR036188">
    <property type="entry name" value="FAD/NAD-bd_sf"/>
</dbReference>
<evidence type="ECO:0000256" key="3">
    <source>
        <dbReference type="ARBA" id="ARBA00011048"/>
    </source>
</evidence>
<dbReference type="GO" id="GO:0051536">
    <property type="term" value="F:iron-sulfur cluster binding"/>
    <property type="evidence" value="ECO:0007669"/>
    <property type="project" value="UniProtKB-KW"/>
</dbReference>
<comment type="similarity">
    <text evidence="3">In the N-terminal section; belongs to the NADH:flavin oxidoreductase/NADH oxidase family.</text>
</comment>
<dbReference type="EMBL" id="UINC01026578">
    <property type="protein sequence ID" value="SVB04282.1"/>
    <property type="molecule type" value="Genomic_DNA"/>
</dbReference>
<evidence type="ECO:0000256" key="4">
    <source>
        <dbReference type="ARBA" id="ARBA00022630"/>
    </source>
</evidence>
<evidence type="ECO:0000256" key="9">
    <source>
        <dbReference type="ARBA" id="ARBA00023014"/>
    </source>
</evidence>
<feature type="non-terminal residue" evidence="12">
    <location>
        <position position="645"/>
    </location>
</feature>
<dbReference type="InterPro" id="IPR051793">
    <property type="entry name" value="NADH:flavin_oxidoreductase"/>
</dbReference>
<protein>
    <recommendedName>
        <fullName evidence="13">NADH:flavin oxidoreductase/NADH oxidase N-terminal domain-containing protein</fullName>
    </recommendedName>
</protein>
<keyword evidence="6" id="KW-0479">Metal-binding</keyword>
<comment type="cofactor">
    <cofactor evidence="2">
        <name>[4Fe-4S] cluster</name>
        <dbReference type="ChEBI" id="CHEBI:49883"/>
    </cofactor>
</comment>
<evidence type="ECO:0000256" key="2">
    <source>
        <dbReference type="ARBA" id="ARBA00001966"/>
    </source>
</evidence>
<dbReference type="Pfam" id="PF00724">
    <property type="entry name" value="Oxidored_FMN"/>
    <property type="match status" value="1"/>
</dbReference>
<evidence type="ECO:0000313" key="12">
    <source>
        <dbReference type="EMBL" id="SVB04282.1"/>
    </source>
</evidence>
<dbReference type="Gene3D" id="3.20.20.70">
    <property type="entry name" value="Aldolase class I"/>
    <property type="match status" value="1"/>
</dbReference>
<keyword evidence="7" id="KW-0560">Oxidoreductase</keyword>
<evidence type="ECO:0000256" key="7">
    <source>
        <dbReference type="ARBA" id="ARBA00023002"/>
    </source>
</evidence>
<dbReference type="InterPro" id="IPR013785">
    <property type="entry name" value="Aldolase_TIM"/>
</dbReference>
<dbReference type="GO" id="GO:0046872">
    <property type="term" value="F:metal ion binding"/>
    <property type="evidence" value="ECO:0007669"/>
    <property type="project" value="UniProtKB-KW"/>
</dbReference>
<evidence type="ECO:0000259" key="10">
    <source>
        <dbReference type="Pfam" id="PF00724"/>
    </source>
</evidence>
<keyword evidence="9" id="KW-0411">Iron-sulfur</keyword>
<dbReference type="Pfam" id="PF07992">
    <property type="entry name" value="Pyr_redox_2"/>
    <property type="match status" value="1"/>
</dbReference>
<comment type="cofactor">
    <cofactor evidence="1">
        <name>FMN</name>
        <dbReference type="ChEBI" id="CHEBI:58210"/>
    </cofactor>
</comment>
<dbReference type="PRINTS" id="PR00368">
    <property type="entry name" value="FADPNR"/>
</dbReference>
<sequence>MKHFPNLFSSASLGKVILKNRLIFGPHATSLGCDGKVTEELIAYHEARARGGAGLIILEGATIHETYAYPEQFIYLGSDKCIPGIKKLTDRCHQYDCRVIGQLFHAGRAVRISLDGSQSVAWAPSEIPDERYRIVPKEMPREMIYEIIEAYSEAALRLQKAGCDGVEVLAGMGYLVAQFMNPSTNQRKDEFGGSFENRLRFLSEILIKTRAKVGGEFVIGIRVSGDELDGLGLDANDMLKICKTIDDKQLVDYFNVIASSSATPFGWIRVFPPMEIKPLYAAPFAKEIRKNVSRPVILGGRINQPQEAEKIISEGVADFCAMVRPFIADPEFAIKAESGNSEHIRACVACNQACVGHRLAHFPVSCIQYPESGREQIYGELELVKKAQKVMVVGGGPAGMKAAIVAANRGHSVEIFEKSAQLGGQVLLAQQLPGREEFGGVATNLAHELQATTAITHLNQEVTAQTITEFAADVVIIATGSVARKADLDLDEKTDIVYAHDIIENNKKTANSVVVADWRCDWVGLGVAEKLAQQGCHVRLVVNGFVAGEQIQSIVRDAWIAKLHRLGVEITSFARLFGSVENSVFFQHISSHEPLVFEDVGTLVIAHGYYSNSSLMDSLKTFNGHLVSIGDCVQPRSVEEAVLEG</sequence>
<proteinExistence type="inferred from homology"/>
<dbReference type="GO" id="GO:0033543">
    <property type="term" value="P:fatty acid beta-oxidation, unsaturated, even number, reductase/isomerase pathway"/>
    <property type="evidence" value="ECO:0007669"/>
    <property type="project" value="TreeGrafter"/>
</dbReference>
<dbReference type="InterPro" id="IPR001155">
    <property type="entry name" value="OxRdtase_FMN_N"/>
</dbReference>
<name>A0A382AT81_9ZZZZ</name>
<feature type="domain" description="NADH:flavin oxidoreductase/NADH oxidase N-terminal" evidence="10">
    <location>
        <begin position="7"/>
        <end position="340"/>
    </location>
</feature>
<dbReference type="Gene3D" id="3.40.50.720">
    <property type="entry name" value="NAD(P)-binding Rossmann-like Domain"/>
    <property type="match status" value="1"/>
</dbReference>
<dbReference type="PROSITE" id="PS51257">
    <property type="entry name" value="PROKAR_LIPOPROTEIN"/>
    <property type="match status" value="1"/>
</dbReference>
<evidence type="ECO:0008006" key="13">
    <source>
        <dbReference type="Google" id="ProtNLM"/>
    </source>
</evidence>
<feature type="domain" description="FAD/NAD(P)-binding" evidence="11">
    <location>
        <begin position="389"/>
        <end position="616"/>
    </location>
</feature>
<dbReference type="SUPFAM" id="SSF51971">
    <property type="entry name" value="Nucleotide-binding domain"/>
    <property type="match status" value="1"/>
</dbReference>
<dbReference type="SUPFAM" id="SSF51905">
    <property type="entry name" value="FAD/NAD(P)-binding domain"/>
    <property type="match status" value="1"/>
</dbReference>
<evidence type="ECO:0000259" key="11">
    <source>
        <dbReference type="Pfam" id="PF07992"/>
    </source>
</evidence>
<keyword evidence="8" id="KW-0408">Iron</keyword>
<keyword evidence="4" id="KW-0285">Flavoprotein</keyword>
<keyword evidence="5" id="KW-0288">FMN</keyword>
<evidence type="ECO:0000256" key="8">
    <source>
        <dbReference type="ARBA" id="ARBA00023004"/>
    </source>
</evidence>
<dbReference type="GO" id="GO:0008670">
    <property type="term" value="F:2,4-dienoyl-CoA reductase (NADPH) activity"/>
    <property type="evidence" value="ECO:0007669"/>
    <property type="project" value="TreeGrafter"/>
</dbReference>
<evidence type="ECO:0000256" key="6">
    <source>
        <dbReference type="ARBA" id="ARBA00022723"/>
    </source>
</evidence>
<dbReference type="AlphaFoldDB" id="A0A382AT81"/>
<organism evidence="12">
    <name type="scientific">marine metagenome</name>
    <dbReference type="NCBI Taxonomy" id="408172"/>
    <lineage>
        <taxon>unclassified sequences</taxon>
        <taxon>metagenomes</taxon>
        <taxon>ecological metagenomes</taxon>
    </lineage>
</organism>
<dbReference type="Gene3D" id="3.50.50.60">
    <property type="entry name" value="FAD/NAD(P)-binding domain"/>
    <property type="match status" value="1"/>
</dbReference>
<reference evidence="12" key="1">
    <citation type="submission" date="2018-05" db="EMBL/GenBank/DDBJ databases">
        <authorList>
            <person name="Lanie J.A."/>
            <person name="Ng W.-L."/>
            <person name="Kazmierczak K.M."/>
            <person name="Andrzejewski T.M."/>
            <person name="Davidsen T.M."/>
            <person name="Wayne K.J."/>
            <person name="Tettelin H."/>
            <person name="Glass J.I."/>
            <person name="Rusch D."/>
            <person name="Podicherti R."/>
            <person name="Tsui H.-C.T."/>
            <person name="Winkler M.E."/>
        </authorList>
    </citation>
    <scope>NUCLEOTIDE SEQUENCE</scope>
</reference>
<accession>A0A382AT81</accession>
<evidence type="ECO:0000256" key="5">
    <source>
        <dbReference type="ARBA" id="ARBA00022643"/>
    </source>
</evidence>